<dbReference type="PANTHER" id="PTHR43570">
    <property type="entry name" value="ALDEHYDE DEHYDROGENASE"/>
    <property type="match status" value="1"/>
</dbReference>
<evidence type="ECO:0000313" key="12">
    <source>
        <dbReference type="Proteomes" id="UP000287865"/>
    </source>
</evidence>
<reference evidence="9 11" key="2">
    <citation type="submission" date="2018-06" db="EMBL/GenBank/DDBJ databases">
        <title>Genomic Encyclopedia of Type Strains, Phase III (KMG-III): the genomes of soil and plant-associated and newly described type strains.</title>
        <authorList>
            <person name="Whitman W."/>
        </authorList>
    </citation>
    <scope>NUCLEOTIDE SEQUENCE [LARGE SCALE GENOMIC DNA]</scope>
    <source>
        <strain evidence="9 11">CGMCC 1.15366</strain>
    </source>
</reference>
<dbReference type="EMBL" id="QLMD01000019">
    <property type="protein sequence ID" value="RAJ93538.1"/>
    <property type="molecule type" value="Genomic_DNA"/>
</dbReference>
<comment type="caution">
    <text evidence="9">The sequence shown here is derived from an EMBL/GenBank/DDBJ whole genome shotgun (WGS) entry which is preliminary data.</text>
</comment>
<dbReference type="InterPro" id="IPR016163">
    <property type="entry name" value="Ald_DH_C"/>
</dbReference>
<dbReference type="SUPFAM" id="SSF53720">
    <property type="entry name" value="ALDH-like"/>
    <property type="match status" value="1"/>
</dbReference>
<organism evidence="9 11">
    <name type="scientific">Aliidiomarina maris</name>
    <dbReference type="NCBI Taxonomy" id="531312"/>
    <lineage>
        <taxon>Bacteria</taxon>
        <taxon>Pseudomonadati</taxon>
        <taxon>Pseudomonadota</taxon>
        <taxon>Gammaproteobacteria</taxon>
        <taxon>Alteromonadales</taxon>
        <taxon>Idiomarinaceae</taxon>
        <taxon>Aliidiomarina</taxon>
    </lineage>
</organism>
<dbReference type="InterPro" id="IPR015590">
    <property type="entry name" value="Aldehyde_DH_dom"/>
</dbReference>
<dbReference type="FunFam" id="3.40.605.10:FF:000004">
    <property type="entry name" value="Aldehyde dehydrogenase"/>
    <property type="match status" value="1"/>
</dbReference>
<dbReference type="EMBL" id="PIPK01000014">
    <property type="protein sequence ID" value="RUO20090.1"/>
    <property type="molecule type" value="Genomic_DNA"/>
</dbReference>
<dbReference type="InterPro" id="IPR016161">
    <property type="entry name" value="Ald_DH/histidinol_DH"/>
</dbReference>
<evidence type="ECO:0000313" key="10">
    <source>
        <dbReference type="EMBL" id="RUO20090.1"/>
    </source>
</evidence>
<keyword evidence="3" id="KW-0520">NAD</keyword>
<evidence type="ECO:0000313" key="11">
    <source>
        <dbReference type="Proteomes" id="UP000249203"/>
    </source>
</evidence>
<dbReference type="Proteomes" id="UP000287865">
    <property type="component" value="Unassembled WGS sequence"/>
</dbReference>
<keyword evidence="12" id="KW-1185">Reference proteome</keyword>
<sequence>MKAIDTLRQTFASGLTRDVNWRLQQLAGLAAMLEERQQDFCSALQQDLGKGHAEAWATEVGYTLKDIQLTRKNLKKWLRPRKVGTPVVAKPGHSKLVLEPLGCVLVFGAWNYPLQLSLSPVVAAVAAGNTVLLKPSEVSPATSAMLAKWLPEYVDDNALKVVEGDAEVATQLLQHRFDHIFYTGGGEVGKVVMRAAADYLTPVTLELGGKSPVIVTAHCDIQVAAKRVAWGKWINAGQTCIAPDYVLVDSAVAEPFKQALVQAIEAFYGTEPQRSKDYGRIVNARHFNRLKGLLQDQQIINQQDYDRRELYMAPMLIDNPSRQSAIMQDEIFGPLLPICPVANLDAAIQAIRSLPKPLACYAFTQDSHEQARIETEISCGSLCFNDTLVFMLNPELPFGGVGSSGMGRYHGEFGVRTFSHEKPVMVRSFKFDVSLRYPPFSKKKLNWLKKLM</sequence>
<name>A0A327WQ36_9GAMM</name>
<gene>
    <name evidence="9" type="ORF">B0I24_11921</name>
    <name evidence="10" type="ORF">CWE07_12435</name>
</gene>
<dbReference type="CDD" id="cd07087">
    <property type="entry name" value="ALDH_F3-13-14_CALDH-like"/>
    <property type="match status" value="1"/>
</dbReference>
<dbReference type="AlphaFoldDB" id="A0A327WQ36"/>
<dbReference type="Pfam" id="PF00171">
    <property type="entry name" value="Aldedh"/>
    <property type="match status" value="1"/>
</dbReference>
<dbReference type="Proteomes" id="UP000249203">
    <property type="component" value="Unassembled WGS sequence"/>
</dbReference>
<dbReference type="PANTHER" id="PTHR43570:SF16">
    <property type="entry name" value="ALDEHYDE DEHYDROGENASE TYPE III, ISOFORM Q"/>
    <property type="match status" value="1"/>
</dbReference>
<dbReference type="Gene3D" id="3.40.309.10">
    <property type="entry name" value="Aldehyde Dehydrogenase, Chain A, domain 2"/>
    <property type="match status" value="1"/>
</dbReference>
<dbReference type="GO" id="GO:0004029">
    <property type="term" value="F:aldehyde dehydrogenase (NAD+) activity"/>
    <property type="evidence" value="ECO:0007669"/>
    <property type="project" value="TreeGrafter"/>
</dbReference>
<evidence type="ECO:0000256" key="3">
    <source>
        <dbReference type="ARBA" id="ARBA00023027"/>
    </source>
</evidence>
<dbReference type="InterPro" id="IPR029510">
    <property type="entry name" value="Ald_DH_CS_GLU"/>
</dbReference>
<keyword evidence="2 4" id="KW-0560">Oxidoreductase</keyword>
<dbReference type="FunFam" id="3.40.309.10:FF:000003">
    <property type="entry name" value="Aldehyde dehydrogenase"/>
    <property type="match status" value="1"/>
</dbReference>
<evidence type="ECO:0000256" key="2">
    <source>
        <dbReference type="ARBA" id="ARBA00023002"/>
    </source>
</evidence>
<dbReference type="PIRSF" id="PIRSF036492">
    <property type="entry name" value="ALDH"/>
    <property type="match status" value="1"/>
</dbReference>
<feature type="domain" description="Aldehyde dehydrogenase" evidence="8">
    <location>
        <begin position="7"/>
        <end position="422"/>
    </location>
</feature>
<evidence type="ECO:0000313" key="9">
    <source>
        <dbReference type="EMBL" id="RAJ93538.1"/>
    </source>
</evidence>
<protein>
    <recommendedName>
        <fullName evidence="4">Aldehyde dehydrogenase</fullName>
    </recommendedName>
</protein>
<dbReference type="GO" id="GO:0005737">
    <property type="term" value="C:cytoplasm"/>
    <property type="evidence" value="ECO:0007669"/>
    <property type="project" value="TreeGrafter"/>
</dbReference>
<evidence type="ECO:0000256" key="7">
    <source>
        <dbReference type="RuleBase" id="RU003345"/>
    </source>
</evidence>
<dbReference type="RefSeq" id="WP_111570454.1">
    <property type="nucleotide sequence ID" value="NZ_PIPK01000014.1"/>
</dbReference>
<evidence type="ECO:0000256" key="4">
    <source>
        <dbReference type="PIRNR" id="PIRNR036492"/>
    </source>
</evidence>
<dbReference type="GO" id="GO:0006081">
    <property type="term" value="P:aldehyde metabolic process"/>
    <property type="evidence" value="ECO:0007669"/>
    <property type="project" value="InterPro"/>
</dbReference>
<dbReference type="InterPro" id="IPR016162">
    <property type="entry name" value="Ald_DH_N"/>
</dbReference>
<dbReference type="Gene3D" id="3.40.605.10">
    <property type="entry name" value="Aldehyde Dehydrogenase, Chain A, domain 1"/>
    <property type="match status" value="1"/>
</dbReference>
<accession>A0A327WQ36</accession>
<dbReference type="PROSITE" id="PS00687">
    <property type="entry name" value="ALDEHYDE_DEHYDR_GLU"/>
    <property type="match status" value="1"/>
</dbReference>
<proteinExistence type="inferred from homology"/>
<feature type="active site" evidence="5 6">
    <location>
        <position position="206"/>
    </location>
</feature>
<comment type="similarity">
    <text evidence="1 4 7">Belongs to the aldehyde dehydrogenase family.</text>
</comment>
<evidence type="ECO:0000259" key="8">
    <source>
        <dbReference type="Pfam" id="PF00171"/>
    </source>
</evidence>
<dbReference type="OrthoDB" id="9812625at2"/>
<evidence type="ECO:0000256" key="1">
    <source>
        <dbReference type="ARBA" id="ARBA00009986"/>
    </source>
</evidence>
<evidence type="ECO:0000256" key="5">
    <source>
        <dbReference type="PIRSR" id="PIRSR036492-1"/>
    </source>
</evidence>
<evidence type="ECO:0000256" key="6">
    <source>
        <dbReference type="PROSITE-ProRule" id="PRU10007"/>
    </source>
</evidence>
<dbReference type="InterPro" id="IPR012394">
    <property type="entry name" value="Aldehyde_DH_NAD(P)"/>
</dbReference>
<reference evidence="10 12" key="1">
    <citation type="journal article" date="2018" name="Front. Microbiol.">
        <title>Genome-Based Analysis Reveals the Taxonomy and Diversity of the Family Idiomarinaceae.</title>
        <authorList>
            <person name="Liu Y."/>
            <person name="Lai Q."/>
            <person name="Shao Z."/>
        </authorList>
    </citation>
    <scope>NUCLEOTIDE SEQUENCE [LARGE SCALE GENOMIC DNA]</scope>
    <source>
        <strain evidence="10 12">CF12-14</strain>
    </source>
</reference>
<feature type="active site" evidence="5">
    <location>
        <position position="240"/>
    </location>
</feature>